<feature type="compositionally biased region" description="Polar residues" evidence="4">
    <location>
        <begin position="197"/>
        <end position="213"/>
    </location>
</feature>
<evidence type="ECO:0000313" key="6">
    <source>
        <dbReference type="EMBL" id="CAE0764755.1"/>
    </source>
</evidence>
<gene>
    <name evidence="6" type="ORF">PCAR00345_LOCUS17367</name>
</gene>
<dbReference type="PROSITE" id="PS50112">
    <property type="entry name" value="PAS"/>
    <property type="match status" value="1"/>
</dbReference>
<dbReference type="InterPro" id="IPR000014">
    <property type="entry name" value="PAS"/>
</dbReference>
<evidence type="ECO:0000256" key="3">
    <source>
        <dbReference type="ARBA" id="ARBA00022991"/>
    </source>
</evidence>
<dbReference type="Pfam" id="PF13426">
    <property type="entry name" value="PAS_9"/>
    <property type="match status" value="2"/>
</dbReference>
<dbReference type="Gene3D" id="3.30.450.20">
    <property type="entry name" value="PAS domain"/>
    <property type="match status" value="2"/>
</dbReference>
<keyword evidence="2" id="KW-0288">FMN</keyword>
<feature type="compositionally biased region" description="Basic and acidic residues" evidence="4">
    <location>
        <begin position="337"/>
        <end position="361"/>
    </location>
</feature>
<dbReference type="AlphaFoldDB" id="A0A7S4BG05"/>
<dbReference type="SUPFAM" id="SSF55785">
    <property type="entry name" value="PYP-like sensor domain (PAS domain)"/>
    <property type="match status" value="2"/>
</dbReference>
<protein>
    <recommendedName>
        <fullName evidence="5">PAS domain-containing protein</fullName>
    </recommendedName>
</protein>
<reference evidence="6" key="1">
    <citation type="submission" date="2021-01" db="EMBL/GenBank/DDBJ databases">
        <authorList>
            <person name="Corre E."/>
            <person name="Pelletier E."/>
            <person name="Niang G."/>
            <person name="Scheremetjew M."/>
            <person name="Finn R."/>
            <person name="Kale V."/>
            <person name="Holt S."/>
            <person name="Cochrane G."/>
            <person name="Meng A."/>
            <person name="Brown T."/>
            <person name="Cohen L."/>
        </authorList>
    </citation>
    <scope>NUCLEOTIDE SEQUENCE</scope>
    <source>
        <strain evidence="6">CCMP645</strain>
    </source>
</reference>
<evidence type="ECO:0000256" key="4">
    <source>
        <dbReference type="SAM" id="MobiDB-lite"/>
    </source>
</evidence>
<feature type="compositionally biased region" description="Low complexity" evidence="4">
    <location>
        <begin position="265"/>
        <end position="279"/>
    </location>
</feature>
<dbReference type="GO" id="GO:0005634">
    <property type="term" value="C:nucleus"/>
    <property type="evidence" value="ECO:0007669"/>
    <property type="project" value="TreeGrafter"/>
</dbReference>
<evidence type="ECO:0000259" key="5">
    <source>
        <dbReference type="PROSITE" id="PS50112"/>
    </source>
</evidence>
<keyword evidence="3" id="KW-0157">Chromophore</keyword>
<name>A0A7S4BG05_CHRCT</name>
<organism evidence="6">
    <name type="scientific">Chrysotila carterae</name>
    <name type="common">Marine alga</name>
    <name type="synonym">Syracosphaera carterae</name>
    <dbReference type="NCBI Taxonomy" id="13221"/>
    <lineage>
        <taxon>Eukaryota</taxon>
        <taxon>Haptista</taxon>
        <taxon>Haptophyta</taxon>
        <taxon>Prymnesiophyceae</taxon>
        <taxon>Isochrysidales</taxon>
        <taxon>Isochrysidaceae</taxon>
        <taxon>Chrysotila</taxon>
    </lineage>
</organism>
<feature type="domain" description="PAS" evidence="5">
    <location>
        <begin position="738"/>
        <end position="787"/>
    </location>
</feature>
<evidence type="ECO:0000256" key="2">
    <source>
        <dbReference type="ARBA" id="ARBA00022643"/>
    </source>
</evidence>
<dbReference type="PANTHER" id="PTHR47429:SF2">
    <property type="entry name" value="PROTEIN TWIN LOV 1"/>
    <property type="match status" value="1"/>
</dbReference>
<dbReference type="InterPro" id="IPR035965">
    <property type="entry name" value="PAS-like_dom_sf"/>
</dbReference>
<feature type="compositionally biased region" description="Low complexity" evidence="4">
    <location>
        <begin position="303"/>
        <end position="321"/>
    </location>
</feature>
<evidence type="ECO:0000256" key="1">
    <source>
        <dbReference type="ARBA" id="ARBA00022630"/>
    </source>
</evidence>
<feature type="compositionally biased region" description="Polar residues" evidence="4">
    <location>
        <begin position="245"/>
        <end position="264"/>
    </location>
</feature>
<feature type="compositionally biased region" description="Low complexity" evidence="4">
    <location>
        <begin position="226"/>
        <end position="241"/>
    </location>
</feature>
<proteinExistence type="predicted"/>
<dbReference type="SMART" id="SM00091">
    <property type="entry name" value="PAS"/>
    <property type="match status" value="2"/>
</dbReference>
<dbReference type="CDD" id="cd00130">
    <property type="entry name" value="PAS"/>
    <property type="match status" value="1"/>
</dbReference>
<dbReference type="NCBIfam" id="TIGR00229">
    <property type="entry name" value="sensory_box"/>
    <property type="match status" value="2"/>
</dbReference>
<dbReference type="PANTHER" id="PTHR47429">
    <property type="entry name" value="PROTEIN TWIN LOV 1"/>
    <property type="match status" value="1"/>
</dbReference>
<sequence length="919" mass="102553">MDKIRTTVQNLRRQIRSLRDTVSAEHAGQDQACMRNEWEALRRQLHCALQDTYQPSEQLNRDQAGPDQLIQQDNPTRSPLPRHRWKPLPAADVVPDPPPPTSANAVPMDKRSPPTVRPKSSVYTPRRSPAKTSQTRRSPARIIDPLPRSSPRRAASFYVKPEDKPQAMPAQLSPQSARPSTAAAKQSPVRGDGSASARPTTSEKAQSSASEQRPLSEFWNRRSVDARQSAQASSSPRSSPPNLHRATTFQPSNFQLPSKYTGTGRSFSPEQQERSSSSSKPLPEVTSPTATSVPKPQLLRRQALTPLTTPSESLTSAASSAKQPDSPNEGKASALPRVKDSRSATRVDADNTRIGNDADSKMGKCKPSLTNLAKLAGVQWSCNDTRSWLEKFTEVCDYFQSGIVVVDIHAAGLPICWANEAFKTLIGYTSKAAVGRNCQFLEGSATEMHIVQDIARRMREPNKDSKPMRITNHTQAGKAFKYTLSLHPIWDPEGAQVFCVGVICPSSGKCELVEEIRRLMPTLCDKHPTAHTTTLSAFDKEAAARMLNRCRAIFKLDYDAGLSALFSLQETRAMLEAFVLDRSEPERFDLEISRVTENFQHRLYVAKEERLRAKDFKADVESAFADEAAKLCELITDEPIEPKLAVSKLKELGIASRKIICEKYIGDFLHSKSFEEFFISRCGDITAAASNSWCTALRDRLWQDYDVPADCLPWLLSLAFALEFFPRPLVIGDCNRFGNSIIYANRAFCQLTEYDREEVLGRKPDFLHGPKTETDVLKEIEAMFQNGGDCHAVLTNYRRAGGPWQNVLSIATMKDSSGALRFSFGMLGQLSKDLGYEPEIREERLRRNCRLLSLLPLRLEDMYSEPLWEGTAAAEEAIDALVEKVKKALIISKARRSDFVNRFKQPLTRRIPLSSITGS</sequence>
<accession>A0A7S4BG05</accession>
<keyword evidence="1" id="KW-0285">Flavoprotein</keyword>
<dbReference type="EMBL" id="HBIZ01027383">
    <property type="protein sequence ID" value="CAE0764755.1"/>
    <property type="molecule type" value="Transcribed_RNA"/>
</dbReference>
<feature type="region of interest" description="Disordered" evidence="4">
    <location>
        <begin position="66"/>
        <end position="361"/>
    </location>
</feature>